<dbReference type="Gene3D" id="1.10.260.40">
    <property type="entry name" value="lambda repressor-like DNA-binding domains"/>
    <property type="match status" value="1"/>
</dbReference>
<reference evidence="2 3" key="1">
    <citation type="journal article" date="2014" name="Int. J. Syst. Evol. Microbiol.">
        <title>Complete genome sequence of Corynebacterium casei LMG S-19264T (=DSM 44701T), isolated from a smear-ripened cheese.</title>
        <authorList>
            <consortium name="US DOE Joint Genome Institute (JGI-PGF)"/>
            <person name="Walter F."/>
            <person name="Albersmeier A."/>
            <person name="Kalinowski J."/>
            <person name="Ruckert C."/>
        </authorList>
    </citation>
    <scope>NUCLEOTIDE SEQUENCE [LARGE SCALE GENOMIC DNA]</scope>
    <source>
        <strain evidence="2 3">CGMCC 1.12976</strain>
    </source>
</reference>
<dbReference type="InterPro" id="IPR001387">
    <property type="entry name" value="Cro/C1-type_HTH"/>
</dbReference>
<organism evidence="2 3">
    <name type="scientific">Subtercola lobariae</name>
    <dbReference type="NCBI Taxonomy" id="1588641"/>
    <lineage>
        <taxon>Bacteria</taxon>
        <taxon>Bacillati</taxon>
        <taxon>Actinomycetota</taxon>
        <taxon>Actinomycetes</taxon>
        <taxon>Micrococcales</taxon>
        <taxon>Microbacteriaceae</taxon>
        <taxon>Subtercola</taxon>
    </lineage>
</organism>
<name>A0A917BAQ1_9MICO</name>
<dbReference type="AlphaFoldDB" id="A0A917BAQ1"/>
<evidence type="ECO:0000313" key="2">
    <source>
        <dbReference type="EMBL" id="GGF34750.1"/>
    </source>
</evidence>
<dbReference type="Pfam" id="PF01381">
    <property type="entry name" value="HTH_3"/>
    <property type="match status" value="1"/>
</dbReference>
<gene>
    <name evidence="2" type="ORF">GCM10011399_29860</name>
</gene>
<evidence type="ECO:0000259" key="1">
    <source>
        <dbReference type="PROSITE" id="PS50943"/>
    </source>
</evidence>
<dbReference type="PROSITE" id="PS50943">
    <property type="entry name" value="HTH_CROC1"/>
    <property type="match status" value="1"/>
</dbReference>
<protein>
    <recommendedName>
        <fullName evidence="1">HTH cro/C1-type domain-containing protein</fullName>
    </recommendedName>
</protein>
<accession>A0A917BAQ1</accession>
<dbReference type="GO" id="GO:0003677">
    <property type="term" value="F:DNA binding"/>
    <property type="evidence" value="ECO:0007669"/>
    <property type="project" value="InterPro"/>
</dbReference>
<keyword evidence="3" id="KW-1185">Reference proteome</keyword>
<dbReference type="RefSeq" id="WP_188679552.1">
    <property type="nucleotide sequence ID" value="NZ_BMGP01000005.1"/>
</dbReference>
<dbReference type="EMBL" id="BMGP01000005">
    <property type="protein sequence ID" value="GGF34750.1"/>
    <property type="molecule type" value="Genomic_DNA"/>
</dbReference>
<proteinExistence type="predicted"/>
<dbReference type="SMART" id="SM00530">
    <property type="entry name" value="HTH_XRE"/>
    <property type="match status" value="1"/>
</dbReference>
<dbReference type="CDD" id="cd00093">
    <property type="entry name" value="HTH_XRE"/>
    <property type="match status" value="1"/>
</dbReference>
<sequence length="190" mass="20293">MAQSVLINNARRASGLTQQALSARTGVAETAVSSIENGRDARLSTVERLLAGSHHSLIAIPSTRASAAEIAGHIRAAVKSKRPAEAARSFIQLNDNLAAEHNEGRYGLGLTEPAPTGIKHWDAALAGLVAYRLGEEGFPAPTWTTRASRKLKKAWTFNTGTYLTPVNRSAVPAEFLERGILIDADTLRSV</sequence>
<dbReference type="SUPFAM" id="SSF47413">
    <property type="entry name" value="lambda repressor-like DNA-binding domains"/>
    <property type="match status" value="1"/>
</dbReference>
<evidence type="ECO:0000313" key="3">
    <source>
        <dbReference type="Proteomes" id="UP000598775"/>
    </source>
</evidence>
<dbReference type="InterPro" id="IPR010982">
    <property type="entry name" value="Lambda_DNA-bd_dom_sf"/>
</dbReference>
<dbReference type="Proteomes" id="UP000598775">
    <property type="component" value="Unassembled WGS sequence"/>
</dbReference>
<feature type="domain" description="HTH cro/C1-type" evidence="1">
    <location>
        <begin position="7"/>
        <end position="49"/>
    </location>
</feature>
<comment type="caution">
    <text evidence="2">The sequence shown here is derived from an EMBL/GenBank/DDBJ whole genome shotgun (WGS) entry which is preliminary data.</text>
</comment>